<dbReference type="PANTHER" id="PTHR12835">
    <property type="entry name" value="BIOTIN PROTEIN LIGASE"/>
    <property type="match status" value="1"/>
</dbReference>
<dbReference type="InterPro" id="IPR004408">
    <property type="entry name" value="Biotin_CoA_COase_ligase"/>
</dbReference>
<dbReference type="Gene3D" id="2.30.30.100">
    <property type="match status" value="1"/>
</dbReference>
<protein>
    <recommendedName>
        <fullName evidence="3">biotin--[biotin carboxyl-carrier protein] ligase</fullName>
        <ecNumber evidence="3">6.3.4.15</ecNumber>
    </recommendedName>
</protein>
<dbReference type="GO" id="GO:0004077">
    <property type="term" value="F:biotin--[biotin carboxyl-carrier protein] ligase activity"/>
    <property type="evidence" value="ECO:0007669"/>
    <property type="project" value="UniProtKB-EC"/>
</dbReference>
<dbReference type="EMBL" id="VFOK01000001">
    <property type="protein sequence ID" value="TQL33973.1"/>
    <property type="molecule type" value="Genomic_DNA"/>
</dbReference>
<keyword evidence="1 6" id="KW-0436">Ligase</keyword>
<evidence type="ECO:0000259" key="5">
    <source>
        <dbReference type="PROSITE" id="PS51733"/>
    </source>
</evidence>
<dbReference type="PROSITE" id="PS51733">
    <property type="entry name" value="BPL_LPL_CATALYTIC"/>
    <property type="match status" value="1"/>
</dbReference>
<dbReference type="Pfam" id="PF02237">
    <property type="entry name" value="BPL_C"/>
    <property type="match status" value="1"/>
</dbReference>
<dbReference type="Proteomes" id="UP000318336">
    <property type="component" value="Unassembled WGS sequence"/>
</dbReference>
<dbReference type="OrthoDB" id="9807064at2"/>
<accession>A0A542XDR0</accession>
<evidence type="ECO:0000256" key="2">
    <source>
        <dbReference type="ARBA" id="ARBA00023267"/>
    </source>
</evidence>
<sequence>MSHSHPERPATDGPLLETRLRGSRWARPEVHGTIGSTNAEAMTDPVPGRVVVADHQSAGRGRMTRTWSAPPGSALAVSAVLPLPADPRRWGWVPLLVGLAAHRALGATGARVGLKWPNDVLARPSDDRPWGKVAGILCATTTHADAPVVVAGVGTNVDLTADELPVPTATSLRLAGGGSPDRAELAAALLTELAVAERAWTAGGAELIAAQDAYRAACVTLGSTVRVERDAGDIVGDAVDIDGEGRIVVDTGGRRHALAVGDVVHVRPQGAA</sequence>
<dbReference type="InterPro" id="IPR003142">
    <property type="entry name" value="BPL_C"/>
</dbReference>
<keyword evidence="2" id="KW-0092">Biotin</keyword>
<feature type="domain" description="BPL/LPL catalytic" evidence="5">
    <location>
        <begin position="14"/>
        <end position="201"/>
    </location>
</feature>
<feature type="compositionally biased region" description="Basic and acidic residues" evidence="4">
    <location>
        <begin position="1"/>
        <end position="10"/>
    </location>
</feature>
<dbReference type="Pfam" id="PF03099">
    <property type="entry name" value="BPL_LplA_LipB"/>
    <property type="match status" value="1"/>
</dbReference>
<comment type="caution">
    <text evidence="6">The sequence shown here is derived from an EMBL/GenBank/DDBJ whole genome shotgun (WGS) entry which is preliminary data.</text>
</comment>
<dbReference type="CDD" id="cd16442">
    <property type="entry name" value="BPL"/>
    <property type="match status" value="1"/>
</dbReference>
<dbReference type="PANTHER" id="PTHR12835:SF5">
    <property type="entry name" value="BIOTIN--PROTEIN LIGASE"/>
    <property type="match status" value="1"/>
</dbReference>
<evidence type="ECO:0000256" key="3">
    <source>
        <dbReference type="ARBA" id="ARBA00024227"/>
    </source>
</evidence>
<name>A0A542XDR0_9MICO</name>
<evidence type="ECO:0000313" key="6">
    <source>
        <dbReference type="EMBL" id="TQL33973.1"/>
    </source>
</evidence>
<feature type="region of interest" description="Disordered" evidence="4">
    <location>
        <begin position="1"/>
        <end position="29"/>
    </location>
</feature>
<dbReference type="RefSeq" id="WP_142005929.1">
    <property type="nucleotide sequence ID" value="NZ_CAJTBP010000001.1"/>
</dbReference>
<evidence type="ECO:0000256" key="1">
    <source>
        <dbReference type="ARBA" id="ARBA00022598"/>
    </source>
</evidence>
<dbReference type="AlphaFoldDB" id="A0A542XDR0"/>
<evidence type="ECO:0000313" key="7">
    <source>
        <dbReference type="Proteomes" id="UP000318336"/>
    </source>
</evidence>
<dbReference type="NCBIfam" id="TIGR00121">
    <property type="entry name" value="birA_ligase"/>
    <property type="match status" value="1"/>
</dbReference>
<dbReference type="Gene3D" id="3.30.930.10">
    <property type="entry name" value="Bira Bifunctional Protein, Domain 2"/>
    <property type="match status" value="1"/>
</dbReference>
<dbReference type="EC" id="6.3.4.15" evidence="3"/>
<reference evidence="6 7" key="1">
    <citation type="submission" date="2019-06" db="EMBL/GenBank/DDBJ databases">
        <title>Sequencing the genomes of 1000 actinobacteria strains.</title>
        <authorList>
            <person name="Klenk H.-P."/>
        </authorList>
    </citation>
    <scope>NUCLEOTIDE SEQUENCE [LARGE SCALE GENOMIC DNA]</scope>
    <source>
        <strain evidence="6 7">DSM 24617</strain>
    </source>
</reference>
<organism evidence="6 7">
    <name type="scientific">Barrientosiimonas humi</name>
    <dbReference type="NCBI Taxonomy" id="999931"/>
    <lineage>
        <taxon>Bacteria</taxon>
        <taxon>Bacillati</taxon>
        <taxon>Actinomycetota</taxon>
        <taxon>Actinomycetes</taxon>
        <taxon>Micrococcales</taxon>
        <taxon>Dermacoccaceae</taxon>
        <taxon>Barrientosiimonas</taxon>
    </lineage>
</organism>
<gene>
    <name evidence="6" type="ORF">FB554_2130</name>
</gene>
<dbReference type="SUPFAM" id="SSF55681">
    <property type="entry name" value="Class II aaRS and biotin synthetases"/>
    <property type="match status" value="1"/>
</dbReference>
<dbReference type="InterPro" id="IPR045864">
    <property type="entry name" value="aa-tRNA-synth_II/BPL/LPL"/>
</dbReference>
<evidence type="ECO:0000256" key="4">
    <source>
        <dbReference type="SAM" id="MobiDB-lite"/>
    </source>
</evidence>
<proteinExistence type="predicted"/>
<keyword evidence="7" id="KW-1185">Reference proteome</keyword>
<dbReference type="InterPro" id="IPR004143">
    <property type="entry name" value="BPL_LPL_catalytic"/>
</dbReference>
<dbReference type="GO" id="GO:0005737">
    <property type="term" value="C:cytoplasm"/>
    <property type="evidence" value="ECO:0007669"/>
    <property type="project" value="TreeGrafter"/>
</dbReference>